<name>A0A6F9D732_9ASCI</name>
<gene>
    <name evidence="13" type="primary">Anapc13</name>
</gene>
<keyword evidence="6" id="KW-0498">Mitosis</keyword>
<evidence type="ECO:0000256" key="8">
    <source>
        <dbReference type="ARBA" id="ARBA00023242"/>
    </source>
</evidence>
<comment type="pathway">
    <text evidence="2">Protein modification; protein ubiquitination.</text>
</comment>
<reference evidence="13" key="1">
    <citation type="submission" date="2020-04" db="EMBL/GenBank/DDBJ databases">
        <authorList>
            <person name="Neveu A P."/>
        </authorList>
    </citation>
    <scope>NUCLEOTIDE SEQUENCE</scope>
    <source>
        <tissue evidence="13">Whole embryo</tissue>
    </source>
</reference>
<evidence type="ECO:0000256" key="12">
    <source>
        <dbReference type="SAM" id="MobiDB-lite"/>
    </source>
</evidence>
<feature type="region of interest" description="Disordered" evidence="12">
    <location>
        <begin position="37"/>
        <end position="74"/>
    </location>
</feature>
<dbReference type="AlphaFoldDB" id="A0A6F9D732"/>
<keyword evidence="5" id="KW-0132">Cell division</keyword>
<evidence type="ECO:0000256" key="1">
    <source>
        <dbReference type="ARBA" id="ARBA00004123"/>
    </source>
</evidence>
<feature type="compositionally biased region" description="Basic and acidic residues" evidence="12">
    <location>
        <begin position="48"/>
        <end position="59"/>
    </location>
</feature>
<evidence type="ECO:0000256" key="4">
    <source>
        <dbReference type="ARBA" id="ARBA00013935"/>
    </source>
</evidence>
<keyword evidence="7" id="KW-0833">Ubl conjugation pathway</keyword>
<evidence type="ECO:0000256" key="5">
    <source>
        <dbReference type="ARBA" id="ARBA00022618"/>
    </source>
</evidence>
<comment type="subcellular location">
    <subcellularLocation>
        <location evidence="1">Nucleus</location>
    </subcellularLocation>
</comment>
<keyword evidence="9" id="KW-0131">Cell cycle</keyword>
<evidence type="ECO:0000256" key="2">
    <source>
        <dbReference type="ARBA" id="ARBA00004906"/>
    </source>
</evidence>
<evidence type="ECO:0000256" key="7">
    <source>
        <dbReference type="ARBA" id="ARBA00022786"/>
    </source>
</evidence>
<dbReference type="GO" id="GO:0070979">
    <property type="term" value="P:protein K11-linked ubiquitination"/>
    <property type="evidence" value="ECO:0007669"/>
    <property type="project" value="TreeGrafter"/>
</dbReference>
<accession>A0A6F9D732</accession>
<dbReference type="GO" id="GO:0051301">
    <property type="term" value="P:cell division"/>
    <property type="evidence" value="ECO:0007669"/>
    <property type="project" value="UniProtKB-KW"/>
</dbReference>
<evidence type="ECO:0000256" key="3">
    <source>
        <dbReference type="ARBA" id="ARBA00006940"/>
    </source>
</evidence>
<dbReference type="PANTHER" id="PTHR28672:SF1">
    <property type="entry name" value="ANAPHASE-PROMOTING COMPLEX SUBUNIT 13"/>
    <property type="match status" value="1"/>
</dbReference>
<evidence type="ECO:0000256" key="11">
    <source>
        <dbReference type="ARBA" id="ARBA00045696"/>
    </source>
</evidence>
<organism evidence="13">
    <name type="scientific">Phallusia mammillata</name>
    <dbReference type="NCBI Taxonomy" id="59560"/>
    <lineage>
        <taxon>Eukaryota</taxon>
        <taxon>Metazoa</taxon>
        <taxon>Chordata</taxon>
        <taxon>Tunicata</taxon>
        <taxon>Ascidiacea</taxon>
        <taxon>Phlebobranchia</taxon>
        <taxon>Ascidiidae</taxon>
        <taxon>Phallusia</taxon>
    </lineage>
</organism>
<dbReference type="EMBL" id="LR782893">
    <property type="protein sequence ID" value="CAB3221502.1"/>
    <property type="molecule type" value="mRNA"/>
</dbReference>
<evidence type="ECO:0000256" key="6">
    <source>
        <dbReference type="ARBA" id="ARBA00022776"/>
    </source>
</evidence>
<dbReference type="PANTHER" id="PTHR28672">
    <property type="entry name" value="ANAPHASE-PROMOTING COMPLEX SUBUNIT 13"/>
    <property type="match status" value="1"/>
</dbReference>
<evidence type="ECO:0000256" key="10">
    <source>
        <dbReference type="ARBA" id="ARBA00031338"/>
    </source>
</evidence>
<dbReference type="Pfam" id="PF05839">
    <property type="entry name" value="Apc13p"/>
    <property type="match status" value="1"/>
</dbReference>
<dbReference type="InterPro" id="IPR008401">
    <property type="entry name" value="Apc13"/>
</dbReference>
<comment type="similarity">
    <text evidence="3">Belongs to the APC13 family.</text>
</comment>
<dbReference type="GO" id="GO:0005680">
    <property type="term" value="C:anaphase-promoting complex"/>
    <property type="evidence" value="ECO:0007669"/>
    <property type="project" value="InterPro"/>
</dbReference>
<protein>
    <recommendedName>
        <fullName evidence="4">Anaphase-promoting complex subunit 13</fullName>
    </recommendedName>
    <alternativeName>
        <fullName evidence="10">Cyclosome subunit 13</fullName>
    </alternativeName>
</protein>
<evidence type="ECO:0000313" key="13">
    <source>
        <dbReference type="EMBL" id="CAB3221502.1"/>
    </source>
</evidence>
<evidence type="ECO:0000256" key="9">
    <source>
        <dbReference type="ARBA" id="ARBA00023306"/>
    </source>
</evidence>
<keyword evidence="8" id="KW-0539">Nucleus</keyword>
<proteinExistence type="evidence at transcript level"/>
<comment type="function">
    <text evidence="11">Component of the anaphase promoting complex/cyclosome (APC/C), a cell cycle-regulated E3 ubiquitin ligase that controls progression through mitosis and the G1 phase of the cell cycle. The APC/C complex acts by mediating ubiquitination and subsequent degradation of target proteins: it mainly mediates the formation of 'Lys-11'-linked polyubiquitin chains and, to a lower extent, the formation of 'Lys-48'- and 'Lys-63'-linked polyubiquitin chains. The APC/C complex catalyzes assembly of branched 'Lys-11'-/'Lys-48'-linked branched ubiquitin chains on target proteins.</text>
</comment>
<sequence>MDGEAKIEGHLIDILDEDWVSDKLPLEDIDVPLEELPDIEQDNGNTKETMKELEKKWNDDNLQSLLHQTNHRQS</sequence>